<feature type="non-terminal residue" evidence="1">
    <location>
        <position position="1"/>
    </location>
</feature>
<protein>
    <submittedName>
        <fullName evidence="1">Uncharacterized protein</fullName>
    </submittedName>
</protein>
<proteinExistence type="predicted"/>
<accession>S7T882</accession>
<name>S7T882_DESML</name>
<comment type="caution">
    <text evidence="1">The sequence shown here is derived from an EMBL/GenBank/DDBJ whole genome shotgun (WGS) entry which is preliminary data.</text>
</comment>
<dbReference type="EMBL" id="ATHJ01000130">
    <property type="protein sequence ID" value="EPR32751.1"/>
    <property type="molecule type" value="Genomic_DNA"/>
</dbReference>
<organism evidence="1 2">
    <name type="scientific">Desulfococcus multivorans DSM 2059</name>
    <dbReference type="NCBI Taxonomy" id="1121405"/>
    <lineage>
        <taxon>Bacteria</taxon>
        <taxon>Pseudomonadati</taxon>
        <taxon>Thermodesulfobacteriota</taxon>
        <taxon>Desulfobacteria</taxon>
        <taxon>Desulfobacterales</taxon>
        <taxon>Desulfococcaceae</taxon>
        <taxon>Desulfococcus</taxon>
    </lineage>
</organism>
<evidence type="ECO:0000313" key="1">
    <source>
        <dbReference type="EMBL" id="EPR32751.1"/>
    </source>
</evidence>
<keyword evidence="2" id="KW-1185">Reference proteome</keyword>
<dbReference type="AlphaFoldDB" id="S7T882"/>
<sequence length="116" mass="13527">NAADNIFFINLENYYMKTSEEVQEMREVVGSILEPIGKKVHTIANYDNFNVSPHLVDEYVEMVKYAANFYESVTRYTTSTFLRMKLGDELEKRGVSPHIYESKEEARKVLAYDETL</sequence>
<gene>
    <name evidence="1" type="ORF">dsmv_3601</name>
</gene>
<dbReference type="eggNOG" id="COG4670">
    <property type="taxonomic scope" value="Bacteria"/>
</dbReference>
<evidence type="ECO:0000313" key="2">
    <source>
        <dbReference type="Proteomes" id="UP000014977"/>
    </source>
</evidence>
<reference evidence="1 2" key="1">
    <citation type="journal article" date="2013" name="Genome Announc.">
        <title>Draft genome sequences for three mercury-methylating, sulfate-reducing bacteria.</title>
        <authorList>
            <person name="Brown S.D."/>
            <person name="Hurt R.A.Jr."/>
            <person name="Gilmour C.C."/>
            <person name="Elias D.A."/>
        </authorList>
    </citation>
    <scope>NUCLEOTIDE SEQUENCE [LARGE SCALE GENOMIC DNA]</scope>
    <source>
        <strain evidence="1 2">DSM 2059</strain>
    </source>
</reference>
<dbReference type="Proteomes" id="UP000014977">
    <property type="component" value="Unassembled WGS sequence"/>
</dbReference>